<reference evidence="1 3" key="1">
    <citation type="submission" date="2019-12" db="EMBL/GenBank/DDBJ databases">
        <title>Genomic-based taxomic classification of the family Erythrobacteraceae.</title>
        <authorList>
            <person name="Xu L."/>
        </authorList>
    </citation>
    <scope>NUCLEOTIDE SEQUENCE [LARGE SCALE GENOMIC DNA]</scope>
    <source>
        <strain evidence="1 3">JCM 16677</strain>
    </source>
</reference>
<accession>A0A845AL04</accession>
<dbReference type="EMBL" id="WTYE01000001">
    <property type="protein sequence ID" value="MXP33054.1"/>
    <property type="molecule type" value="Genomic_DNA"/>
</dbReference>
<protein>
    <submittedName>
        <fullName evidence="1">Uncharacterized protein</fullName>
    </submittedName>
</protein>
<gene>
    <name evidence="1" type="ORF">GRI94_00490</name>
    <name evidence="2" type="ORF">GRI94_14580</name>
</gene>
<dbReference type="EMBL" id="WTYE01000001">
    <property type="protein sequence ID" value="MXP30294.1"/>
    <property type="molecule type" value="Genomic_DNA"/>
</dbReference>
<sequence length="79" mass="8789">MNRIASNDAKPRITKSLMSIFGPSSIRLVNEFSGDVGIFLTQRYRHFGFTLFGTVGFCFPGSGCCRSNIAAIAQRLRQR</sequence>
<evidence type="ECO:0000313" key="2">
    <source>
        <dbReference type="EMBL" id="MXP33054.1"/>
    </source>
</evidence>
<evidence type="ECO:0000313" key="3">
    <source>
        <dbReference type="Proteomes" id="UP000446786"/>
    </source>
</evidence>
<evidence type="ECO:0000313" key="1">
    <source>
        <dbReference type="EMBL" id="MXP30294.1"/>
    </source>
</evidence>
<name>A0A845AL04_9SPHN</name>
<organism evidence="1 3">
    <name type="scientific">Parerythrobacter jejuensis</name>
    <dbReference type="NCBI Taxonomy" id="795812"/>
    <lineage>
        <taxon>Bacteria</taxon>
        <taxon>Pseudomonadati</taxon>
        <taxon>Pseudomonadota</taxon>
        <taxon>Alphaproteobacteria</taxon>
        <taxon>Sphingomonadales</taxon>
        <taxon>Erythrobacteraceae</taxon>
        <taxon>Parerythrobacter</taxon>
    </lineage>
</organism>
<dbReference type="AlphaFoldDB" id="A0A845AL04"/>
<proteinExistence type="predicted"/>
<dbReference type="Proteomes" id="UP000446786">
    <property type="component" value="Unassembled WGS sequence"/>
</dbReference>
<keyword evidence="3" id="KW-1185">Reference proteome</keyword>
<comment type="caution">
    <text evidence="1">The sequence shown here is derived from an EMBL/GenBank/DDBJ whole genome shotgun (WGS) entry which is preliminary data.</text>
</comment>